<feature type="region of interest" description="Disordered" evidence="1">
    <location>
        <begin position="1"/>
        <end position="21"/>
    </location>
</feature>
<dbReference type="GeneID" id="107423431"/>
<dbReference type="KEGG" id="zju:107423431"/>
<dbReference type="PANTHER" id="PTHR34193:SF1">
    <property type="entry name" value="EXPRESSED PROTEIN"/>
    <property type="match status" value="1"/>
</dbReference>
<evidence type="ECO:0000313" key="3">
    <source>
        <dbReference type="RefSeq" id="XP_015888469.2"/>
    </source>
</evidence>
<dbReference type="FunCoup" id="A0A6P4A4Y7">
    <property type="interactions" value="294"/>
</dbReference>
<keyword evidence="2" id="KW-1185">Reference proteome</keyword>
<proteinExistence type="predicted"/>
<dbReference type="RefSeq" id="XP_015888469.2">
    <property type="nucleotide sequence ID" value="XM_016032983.4"/>
</dbReference>
<dbReference type="AlphaFoldDB" id="A0A6P4A4Y7"/>
<dbReference type="Proteomes" id="UP001652623">
    <property type="component" value="Chromosome 7"/>
</dbReference>
<reference evidence="3" key="1">
    <citation type="submission" date="2025-08" db="UniProtKB">
        <authorList>
            <consortium name="RefSeq"/>
        </authorList>
    </citation>
    <scope>IDENTIFICATION</scope>
    <source>
        <tissue evidence="3">Seedling</tissue>
    </source>
</reference>
<feature type="region of interest" description="Disordered" evidence="1">
    <location>
        <begin position="207"/>
        <end position="242"/>
    </location>
</feature>
<organism evidence="2 3">
    <name type="scientific">Ziziphus jujuba</name>
    <name type="common">Chinese jujube</name>
    <name type="synonym">Ziziphus sativa</name>
    <dbReference type="NCBI Taxonomy" id="326968"/>
    <lineage>
        <taxon>Eukaryota</taxon>
        <taxon>Viridiplantae</taxon>
        <taxon>Streptophyta</taxon>
        <taxon>Embryophyta</taxon>
        <taxon>Tracheophyta</taxon>
        <taxon>Spermatophyta</taxon>
        <taxon>Magnoliopsida</taxon>
        <taxon>eudicotyledons</taxon>
        <taxon>Gunneridae</taxon>
        <taxon>Pentapetalae</taxon>
        <taxon>rosids</taxon>
        <taxon>fabids</taxon>
        <taxon>Rosales</taxon>
        <taxon>Rhamnaceae</taxon>
        <taxon>Paliureae</taxon>
        <taxon>Ziziphus</taxon>
    </lineage>
</organism>
<feature type="compositionally biased region" description="Low complexity" evidence="1">
    <location>
        <begin position="254"/>
        <end position="285"/>
    </location>
</feature>
<dbReference type="InParanoid" id="A0A6P4A4Y7"/>
<feature type="region of interest" description="Disordered" evidence="1">
    <location>
        <begin position="65"/>
        <end position="102"/>
    </location>
</feature>
<feature type="compositionally biased region" description="Polar residues" evidence="1">
    <location>
        <begin position="217"/>
        <end position="228"/>
    </location>
</feature>
<feature type="region of interest" description="Disordered" evidence="1">
    <location>
        <begin position="156"/>
        <end position="179"/>
    </location>
</feature>
<accession>A0A6P4A4Y7</accession>
<sequence>MLDPNSTKPHEHPFLLNHGLGSRSDNYDGWESINNGVRGRRTSQNHSNYGSRNGIDWGYREEKNDEHESGVCSPPLWRTSSPPRSPQHRKNHYRSLSPASRAQAIARGQNELMEMVRNMPETCYELSLRDLVEHPMALARQQSMSEERNLGGENLFRAEDNNSNNNNNNNKRRISIDRNTTERKLRSSFDNGGFLLKMVFPVTIRSKTKKTMKKNDSMANNSTTSSKVSPKPLLSDGSAGKGVDKEWWKKRFSVSGESESGDSSINSGSMKSSSGSRSSSSSSRSSSRRHGNGGCWSFILIKKNKKPNQ</sequence>
<evidence type="ECO:0000256" key="1">
    <source>
        <dbReference type="SAM" id="MobiDB-lite"/>
    </source>
</evidence>
<dbReference type="PANTHER" id="PTHR34193">
    <property type="entry name" value="OS11G0199801 PROTEIN"/>
    <property type="match status" value="1"/>
</dbReference>
<protein>
    <submittedName>
        <fullName evidence="3">Uncharacterized protein LOC107423431</fullName>
    </submittedName>
</protein>
<evidence type="ECO:0000313" key="2">
    <source>
        <dbReference type="Proteomes" id="UP001652623"/>
    </source>
</evidence>
<gene>
    <name evidence="3" type="primary">LOC107423431</name>
</gene>
<feature type="region of interest" description="Disordered" evidence="1">
    <location>
        <begin position="254"/>
        <end position="309"/>
    </location>
</feature>
<name>A0A6P4A4Y7_ZIZJJ</name>